<dbReference type="AlphaFoldDB" id="A0A8S9TM67"/>
<feature type="region of interest" description="Disordered" evidence="1">
    <location>
        <begin position="111"/>
        <end position="161"/>
    </location>
</feature>
<sequence>MATFRASVFRLPLVNLPSPAQATPSFLSPSMAGKPRKSRSASASAETKAPRGKRSASVSEHKEAIETTEPPRKKAALLEDNEEPGPEPTEQLVARLELKLQELGAENERLKEKVEKLQMEQVDSQPKNKKKKAAKAQPKDKPASTRAQPKRKSTKGRSAKV</sequence>
<dbReference type="Proteomes" id="UP000704712">
    <property type="component" value="Unassembled WGS sequence"/>
</dbReference>
<gene>
    <name evidence="2" type="ORF">GN958_ATG21277</name>
</gene>
<feature type="region of interest" description="Disordered" evidence="1">
    <location>
        <begin position="13"/>
        <end position="93"/>
    </location>
</feature>
<dbReference type="EMBL" id="JAACNO010002944">
    <property type="protein sequence ID" value="KAF4129541.1"/>
    <property type="molecule type" value="Genomic_DNA"/>
</dbReference>
<comment type="caution">
    <text evidence="2">The sequence shown here is derived from an EMBL/GenBank/DDBJ whole genome shotgun (WGS) entry which is preliminary data.</text>
</comment>
<feature type="compositionally biased region" description="Polar residues" evidence="1">
    <location>
        <begin position="18"/>
        <end position="28"/>
    </location>
</feature>
<reference evidence="2" key="1">
    <citation type="submission" date="2020-03" db="EMBL/GenBank/DDBJ databases">
        <title>Hybrid Assembly of Korean Phytophthora infestans isolates.</title>
        <authorList>
            <person name="Prokchorchik M."/>
            <person name="Lee Y."/>
            <person name="Seo J."/>
            <person name="Cho J.-H."/>
            <person name="Park Y.-E."/>
            <person name="Jang D.-C."/>
            <person name="Im J.-S."/>
            <person name="Choi J.-G."/>
            <person name="Park H.-J."/>
            <person name="Lee G.-B."/>
            <person name="Lee Y.-G."/>
            <person name="Hong S.-Y."/>
            <person name="Cho K."/>
            <person name="Sohn K.H."/>
        </authorList>
    </citation>
    <scope>NUCLEOTIDE SEQUENCE</scope>
    <source>
        <strain evidence="2">KR_2_A2</strain>
    </source>
</reference>
<accession>A0A8S9TM67</accession>
<feature type="compositionally biased region" description="Basic and acidic residues" evidence="1">
    <location>
        <begin position="59"/>
        <end position="72"/>
    </location>
</feature>
<name>A0A8S9TM67_PHYIN</name>
<evidence type="ECO:0000313" key="3">
    <source>
        <dbReference type="Proteomes" id="UP000704712"/>
    </source>
</evidence>
<feature type="compositionally biased region" description="Basic residues" evidence="1">
    <location>
        <begin position="148"/>
        <end position="161"/>
    </location>
</feature>
<protein>
    <submittedName>
        <fullName evidence="2">Uncharacterized protein</fullName>
    </submittedName>
</protein>
<evidence type="ECO:0000256" key="1">
    <source>
        <dbReference type="SAM" id="MobiDB-lite"/>
    </source>
</evidence>
<evidence type="ECO:0000313" key="2">
    <source>
        <dbReference type="EMBL" id="KAF4129541.1"/>
    </source>
</evidence>
<proteinExistence type="predicted"/>
<organism evidence="2 3">
    <name type="scientific">Phytophthora infestans</name>
    <name type="common">Potato late blight agent</name>
    <name type="synonym">Botrytis infestans</name>
    <dbReference type="NCBI Taxonomy" id="4787"/>
    <lineage>
        <taxon>Eukaryota</taxon>
        <taxon>Sar</taxon>
        <taxon>Stramenopiles</taxon>
        <taxon>Oomycota</taxon>
        <taxon>Peronosporomycetes</taxon>
        <taxon>Peronosporales</taxon>
        <taxon>Peronosporaceae</taxon>
        <taxon>Phytophthora</taxon>
    </lineage>
</organism>